<keyword evidence="1" id="KW-0614">Plasmid</keyword>
<dbReference type="AlphaFoldDB" id="A0A7D5KZA1"/>
<evidence type="ECO:0000313" key="1">
    <source>
        <dbReference type="EMBL" id="QLG02327.1"/>
    </source>
</evidence>
<geneLocation type="plasmid" evidence="1">
    <name>pHNWH61-1</name>
</geneLocation>
<name>A0A7D5KZA1_KLEPN</name>
<organism evidence="1">
    <name type="scientific">Klebsiella pneumoniae</name>
    <dbReference type="NCBI Taxonomy" id="573"/>
    <lineage>
        <taxon>Bacteria</taxon>
        <taxon>Pseudomonadati</taxon>
        <taxon>Pseudomonadota</taxon>
        <taxon>Gammaproteobacteria</taxon>
        <taxon>Enterobacterales</taxon>
        <taxon>Enterobacteriaceae</taxon>
        <taxon>Klebsiella/Raoultella group</taxon>
        <taxon>Klebsiella</taxon>
        <taxon>Klebsiella pneumoniae complex</taxon>
    </lineage>
</organism>
<protein>
    <submittedName>
        <fullName evidence="1">Uncharacterized protein</fullName>
    </submittedName>
</protein>
<dbReference type="EMBL" id="MN099026">
    <property type="protein sequence ID" value="QLG02327.1"/>
    <property type="molecule type" value="Genomic_DNA"/>
</dbReference>
<proteinExistence type="predicted"/>
<sequence length="37" mass="4311">MSDLLHGVFYNLKLLDKRLQELSPPAAHFQDIQKQDT</sequence>
<reference evidence="1" key="1">
    <citation type="submission" date="2019-06" db="EMBL/GenBank/DDBJ databases">
        <authorList>
            <person name="Yang Q."/>
            <person name="Gao X."/>
            <person name="Lv L."/>
            <person name="Wan M."/>
            <person name="Liu J."/>
        </authorList>
    </citation>
    <scope>NUCLEOTIDE SEQUENCE</scope>
    <source>
        <strain evidence="1">WH61</strain>
        <plasmid evidence="1">pHNWH61-1</plasmid>
    </source>
</reference>
<accession>A0A7D5KZA1</accession>